<dbReference type="InterPro" id="IPR029071">
    <property type="entry name" value="Ubiquitin-like_domsf"/>
</dbReference>
<proteinExistence type="predicted"/>
<dbReference type="InterPro" id="IPR021569">
    <property type="entry name" value="TUG-UBL1"/>
</dbReference>
<feature type="compositionally biased region" description="Low complexity" evidence="1">
    <location>
        <begin position="415"/>
        <end position="425"/>
    </location>
</feature>
<dbReference type="SUPFAM" id="SSF54236">
    <property type="entry name" value="Ubiquitin-like"/>
    <property type="match status" value="2"/>
</dbReference>
<evidence type="ECO:0000259" key="2">
    <source>
        <dbReference type="PROSITE" id="PS50033"/>
    </source>
</evidence>
<dbReference type="EMBL" id="CP126208">
    <property type="protein sequence ID" value="WIA09522.1"/>
    <property type="molecule type" value="Genomic_DNA"/>
</dbReference>
<feature type="region of interest" description="Disordered" evidence="1">
    <location>
        <begin position="79"/>
        <end position="114"/>
    </location>
</feature>
<feature type="compositionally biased region" description="Pro residues" evidence="1">
    <location>
        <begin position="97"/>
        <end position="111"/>
    </location>
</feature>
<feature type="compositionally biased region" description="Low complexity" evidence="1">
    <location>
        <begin position="80"/>
        <end position="96"/>
    </location>
</feature>
<feature type="region of interest" description="Disordered" evidence="1">
    <location>
        <begin position="415"/>
        <end position="477"/>
    </location>
</feature>
<protein>
    <recommendedName>
        <fullName evidence="2">UBX domain-containing protein</fullName>
    </recommendedName>
</protein>
<accession>A0ABY8TKL3</accession>
<dbReference type="Pfam" id="PF11470">
    <property type="entry name" value="TUG-UBL1"/>
    <property type="match status" value="1"/>
</dbReference>
<evidence type="ECO:0000256" key="1">
    <source>
        <dbReference type="SAM" id="MobiDB-lite"/>
    </source>
</evidence>
<dbReference type="Gene3D" id="3.10.20.90">
    <property type="entry name" value="Phosphatidylinositol 3-kinase Catalytic Subunit, Chain A, domain 1"/>
    <property type="match status" value="2"/>
</dbReference>
<feature type="compositionally biased region" description="Low complexity" evidence="1">
    <location>
        <begin position="432"/>
        <end position="464"/>
    </location>
</feature>
<evidence type="ECO:0000313" key="4">
    <source>
        <dbReference type="Proteomes" id="UP001244341"/>
    </source>
</evidence>
<name>A0ABY8TKL3_TETOB</name>
<dbReference type="PANTHER" id="PTHR46467:SF1">
    <property type="entry name" value="TETHER CONTAINING UBX DOMAIN FOR GLUT4"/>
    <property type="match status" value="1"/>
</dbReference>
<feature type="domain" description="UBX" evidence="2">
    <location>
        <begin position="309"/>
        <end position="386"/>
    </location>
</feature>
<organism evidence="3 4">
    <name type="scientific">Tetradesmus obliquus</name>
    <name type="common">Green alga</name>
    <name type="synonym">Acutodesmus obliquus</name>
    <dbReference type="NCBI Taxonomy" id="3088"/>
    <lineage>
        <taxon>Eukaryota</taxon>
        <taxon>Viridiplantae</taxon>
        <taxon>Chlorophyta</taxon>
        <taxon>core chlorophytes</taxon>
        <taxon>Chlorophyceae</taxon>
        <taxon>CS clade</taxon>
        <taxon>Sphaeropleales</taxon>
        <taxon>Scenedesmaceae</taxon>
        <taxon>Tetradesmus</taxon>
    </lineage>
</organism>
<reference evidence="3 4" key="1">
    <citation type="submission" date="2023-05" db="EMBL/GenBank/DDBJ databases">
        <title>A 100% complete, gapless, phased diploid assembly of the Scenedesmus obliquus UTEX 3031 genome.</title>
        <authorList>
            <person name="Biondi T.C."/>
            <person name="Hanschen E.R."/>
            <person name="Kwon T."/>
            <person name="Eng W."/>
            <person name="Kruse C.P.S."/>
            <person name="Koehler S.I."/>
            <person name="Kunde Y."/>
            <person name="Gleasner C.D."/>
            <person name="You Mak K.T."/>
            <person name="Polle J."/>
            <person name="Hovde B.T."/>
            <person name="Starkenburg S.R."/>
        </authorList>
    </citation>
    <scope>NUCLEOTIDE SEQUENCE [LARGE SCALE GENOMIC DNA]</scope>
    <source>
        <strain evidence="3 4">DOE0152z</strain>
    </source>
</reference>
<keyword evidence="4" id="KW-1185">Reference proteome</keyword>
<dbReference type="Proteomes" id="UP001244341">
    <property type="component" value="Chromosome 1b"/>
</dbReference>
<dbReference type="PANTHER" id="PTHR46467">
    <property type="entry name" value="TETHER CONTAINING UBX DOMAIN FOR GLUT4"/>
    <property type="match status" value="1"/>
</dbReference>
<gene>
    <name evidence="3" type="ORF">OEZ85_008918</name>
</gene>
<evidence type="ECO:0000313" key="3">
    <source>
        <dbReference type="EMBL" id="WIA09522.1"/>
    </source>
</evidence>
<dbReference type="PROSITE" id="PS50033">
    <property type="entry name" value="UBX"/>
    <property type="match status" value="1"/>
</dbReference>
<feature type="region of interest" description="Disordered" evidence="1">
    <location>
        <begin position="184"/>
        <end position="208"/>
    </location>
</feature>
<sequence>MTSITLSWFGPPEQKHVVKVTAMQTLTNVLQAASSKFKPALQPEQCELQLSKKAVDLRTPFRLLNVPAGSKLDIIKKDAPSTPAAPAPAAASTSSAVPPPAAAAPPPPPPAAAAAAAPAAVAPPPPAAAAPAAVAPPAAATAVPLEQPAVPAAAAAAAAAPRQVSFVAPDATVTPAAAAAAAAAPDAPAAEPGRPASSQAPAAAASPEATATSSAAAAAAAAAQPDSSVNPALAALGVTAPVFVFHHRALEAAAAKAPSPMEVDPPDEFFELTAEDLQRMQAQAAAKRKAESVFKTRTAREAESAARAASMGPVRVRLHLPDGTLLQSDFKATDALSRVQDLLHKLAAPELAPGLYLYTTPPKTLLKDAAASLYSLQLVPAAHIHVGLDEKRAQAATPTGGGWLRPEVQALMQEAVPEQQQAADAQQEEESAAGSSNSGAEAAAAAQRAARLAAAAARQSSGSAAAGGGKVPKWFKK</sequence>
<dbReference type="InterPro" id="IPR001012">
    <property type="entry name" value="UBX_dom"/>
</dbReference>